<evidence type="ECO:0000256" key="5">
    <source>
        <dbReference type="ARBA" id="ARBA00048204"/>
    </source>
</evidence>
<evidence type="ECO:0000256" key="4">
    <source>
        <dbReference type="ARBA" id="ARBA00035393"/>
    </source>
</evidence>
<proteinExistence type="inferred from homology"/>
<comment type="similarity">
    <text evidence="2 6">Belongs to the QNG1 protein family.</text>
</comment>
<dbReference type="GO" id="GO:0016787">
    <property type="term" value="F:hydrolase activity"/>
    <property type="evidence" value="ECO:0007669"/>
    <property type="project" value="UniProtKB-KW"/>
</dbReference>
<evidence type="ECO:0000313" key="7">
    <source>
        <dbReference type="EMBL" id="KAF2856429.1"/>
    </source>
</evidence>
<keyword evidence="1 6" id="KW-0378">Hydrolase</keyword>
<dbReference type="Pfam" id="PF10343">
    <property type="entry name" value="Q_salvage"/>
    <property type="match status" value="1"/>
</dbReference>
<sequence length="378" mass="43085">MSDSEPDLELLALLRARFAPAPTGPPTTKVLSSAQHIYNNSTDVALDMRSTKAAASLLVSEMRKREYTTSTWSQQPLHPSAADGEETVNFIFTMDLLNFSFWSERKEEERYAIVYQGKRWTGYFSLVALLRRALDQDIPITSPTFWINEEACTDDVLRTVFSSGIEGGEEDGGQGGEEIPLLKERMAILREAGKVLHDEYNGSIVQLIDSAKHSAATLVNTLAEKFTCFRDETTFERRTVRFLKRAQIFVADLWACFQGQDYGSFTDIDTITMFADYRIPQILHSLSILSYCPPLNNAILRKQVLESGSSWEIQIRGCSIWAVELLRREMLKLEPGREVNAILIDFFLYDLAKEREREALAEGEEEAMPHHRTRSIWY</sequence>
<gene>
    <name evidence="7" type="ORF">T440DRAFT_463773</name>
</gene>
<evidence type="ECO:0000256" key="1">
    <source>
        <dbReference type="ARBA" id="ARBA00022801"/>
    </source>
</evidence>
<dbReference type="GO" id="GO:0006400">
    <property type="term" value="P:tRNA modification"/>
    <property type="evidence" value="ECO:0007669"/>
    <property type="project" value="TreeGrafter"/>
</dbReference>
<protein>
    <recommendedName>
        <fullName evidence="3 6">Queuosine 5'-phosphate N-glycosylase/hydrolase</fullName>
        <ecNumber evidence="6">3.2.2.-</ecNumber>
    </recommendedName>
    <alternativeName>
        <fullName evidence="4 6">Queuosine-nucleotide N-glycosylase/hydrolase</fullName>
    </alternativeName>
</protein>
<dbReference type="EMBL" id="MU006289">
    <property type="protein sequence ID" value="KAF2856429.1"/>
    <property type="molecule type" value="Genomic_DNA"/>
</dbReference>
<dbReference type="OrthoDB" id="416777at2759"/>
<evidence type="ECO:0000256" key="2">
    <source>
        <dbReference type="ARBA" id="ARBA00035119"/>
    </source>
</evidence>
<dbReference type="InterPro" id="IPR019438">
    <property type="entry name" value="Q_salvage"/>
</dbReference>
<dbReference type="Proteomes" id="UP000799423">
    <property type="component" value="Unassembled WGS sequence"/>
</dbReference>
<name>A0A6A7BPK2_9PLEO</name>
<dbReference type="AlphaFoldDB" id="A0A6A7BPK2"/>
<accession>A0A6A7BPK2</accession>
<dbReference type="PANTHER" id="PTHR21314:SF0">
    <property type="entry name" value="QUEUOSINE 5'-PHOSPHATE N-GLYCOSYLASE_HYDROLASE"/>
    <property type="match status" value="1"/>
</dbReference>
<comment type="catalytic activity">
    <reaction evidence="5 6">
        <text>queuosine 5'-phosphate + H2O = queuine + D-ribose 5-phosphate</text>
        <dbReference type="Rhea" id="RHEA:75387"/>
        <dbReference type="ChEBI" id="CHEBI:15377"/>
        <dbReference type="ChEBI" id="CHEBI:17433"/>
        <dbReference type="ChEBI" id="CHEBI:78346"/>
        <dbReference type="ChEBI" id="CHEBI:194371"/>
    </reaction>
    <physiologicalReaction direction="left-to-right" evidence="5 6">
        <dbReference type="Rhea" id="RHEA:75388"/>
    </physiologicalReaction>
</comment>
<evidence type="ECO:0000256" key="3">
    <source>
        <dbReference type="ARBA" id="ARBA00035306"/>
    </source>
</evidence>
<keyword evidence="8" id="KW-1185">Reference proteome</keyword>
<dbReference type="EC" id="3.2.2.-" evidence="6"/>
<evidence type="ECO:0000313" key="8">
    <source>
        <dbReference type="Proteomes" id="UP000799423"/>
    </source>
</evidence>
<evidence type="ECO:0000256" key="6">
    <source>
        <dbReference type="RuleBase" id="RU365002"/>
    </source>
</evidence>
<organism evidence="7 8">
    <name type="scientific">Plenodomus tracheiphilus IPT5</name>
    <dbReference type="NCBI Taxonomy" id="1408161"/>
    <lineage>
        <taxon>Eukaryota</taxon>
        <taxon>Fungi</taxon>
        <taxon>Dikarya</taxon>
        <taxon>Ascomycota</taxon>
        <taxon>Pezizomycotina</taxon>
        <taxon>Dothideomycetes</taxon>
        <taxon>Pleosporomycetidae</taxon>
        <taxon>Pleosporales</taxon>
        <taxon>Pleosporineae</taxon>
        <taxon>Leptosphaeriaceae</taxon>
        <taxon>Plenodomus</taxon>
    </lineage>
</organism>
<reference evidence="7" key="1">
    <citation type="submission" date="2020-01" db="EMBL/GenBank/DDBJ databases">
        <authorList>
            <consortium name="DOE Joint Genome Institute"/>
            <person name="Haridas S."/>
            <person name="Albert R."/>
            <person name="Binder M."/>
            <person name="Bloem J."/>
            <person name="Labutti K."/>
            <person name="Salamov A."/>
            <person name="Andreopoulos B."/>
            <person name="Baker S.E."/>
            <person name="Barry K."/>
            <person name="Bills G."/>
            <person name="Bluhm B.H."/>
            <person name="Cannon C."/>
            <person name="Castanera R."/>
            <person name="Culley D.E."/>
            <person name="Daum C."/>
            <person name="Ezra D."/>
            <person name="Gonzalez J.B."/>
            <person name="Henrissat B."/>
            <person name="Kuo A."/>
            <person name="Liang C."/>
            <person name="Lipzen A."/>
            <person name="Lutzoni F."/>
            <person name="Magnuson J."/>
            <person name="Mondo S."/>
            <person name="Nolan M."/>
            <person name="Ohm R."/>
            <person name="Pangilinan J."/>
            <person name="Park H.-J."/>
            <person name="Ramirez L."/>
            <person name="Alfaro M."/>
            <person name="Sun H."/>
            <person name="Tritt A."/>
            <person name="Yoshinaga Y."/>
            <person name="Zwiers L.-H."/>
            <person name="Turgeon B.G."/>
            <person name="Goodwin S.B."/>
            <person name="Spatafora J.W."/>
            <person name="Crous P.W."/>
            <person name="Grigoriev I.V."/>
        </authorList>
    </citation>
    <scope>NUCLEOTIDE SEQUENCE</scope>
    <source>
        <strain evidence="7">IPT5</strain>
    </source>
</reference>
<dbReference type="PANTHER" id="PTHR21314">
    <property type="entry name" value="QUEUOSINE 5'-PHOSPHATE N-GLYCOSYLASE_HYDROLASE-RELATED"/>
    <property type="match status" value="1"/>
</dbReference>
<comment type="function">
    <text evidence="6">Catalyzes the hydrolysis of queuosine 5'-phosphate, releasing the nucleobase queuine (q). Is required for salvage of queuine from exogenous queuosine (Q) that is imported and then converted to queuosine 5'-phosphate intracellularly.</text>
</comment>